<organism evidence="1">
    <name type="scientific">Caudovirales sp. ct1Jx6</name>
    <dbReference type="NCBI Taxonomy" id="2826765"/>
    <lineage>
        <taxon>Viruses</taxon>
        <taxon>Duplodnaviria</taxon>
        <taxon>Heunggongvirae</taxon>
        <taxon>Uroviricota</taxon>
        <taxon>Caudoviricetes</taxon>
    </lineage>
</organism>
<proteinExistence type="predicted"/>
<evidence type="ECO:0000313" key="1">
    <source>
        <dbReference type="EMBL" id="DAD83067.1"/>
    </source>
</evidence>
<reference evidence="1" key="1">
    <citation type="journal article" date="2021" name="Proc. Natl. Acad. Sci. U.S.A.">
        <title>A Catalog of Tens of Thousands of Viruses from Human Metagenomes Reveals Hidden Associations with Chronic Diseases.</title>
        <authorList>
            <person name="Tisza M.J."/>
            <person name="Buck C.B."/>
        </authorList>
    </citation>
    <scope>NUCLEOTIDE SEQUENCE</scope>
    <source>
        <strain evidence="1">Ct1Jx6</strain>
    </source>
</reference>
<protein>
    <submittedName>
        <fullName evidence="1">Uncharacterized protein</fullName>
    </submittedName>
</protein>
<dbReference type="EMBL" id="BK014927">
    <property type="protein sequence ID" value="DAD83067.1"/>
    <property type="molecule type" value="Genomic_DNA"/>
</dbReference>
<sequence length="89" mass="9859">MTNNKKKKSEAIVYCGPTIPSVVRRCTSFIGGGIPAELQAQIDQCSAFGELIVPVNRFAETNRQLRDPYSPMSAFYKKAEEFIKNGGDE</sequence>
<accession>A0A8S5MMA2</accession>
<name>A0A8S5MMA2_9CAUD</name>